<evidence type="ECO:0000256" key="2">
    <source>
        <dbReference type="SAM" id="MobiDB-lite"/>
    </source>
</evidence>
<feature type="coiled-coil region" evidence="1">
    <location>
        <begin position="120"/>
        <end position="199"/>
    </location>
</feature>
<comment type="caution">
    <text evidence="3">The sequence shown here is derived from an EMBL/GenBank/DDBJ whole genome shotgun (WGS) entry which is preliminary data.</text>
</comment>
<feature type="region of interest" description="Disordered" evidence="2">
    <location>
        <begin position="224"/>
        <end position="259"/>
    </location>
</feature>
<dbReference type="EMBL" id="CAAALY010004173">
    <property type="protein sequence ID" value="VEL08515.1"/>
    <property type="molecule type" value="Genomic_DNA"/>
</dbReference>
<dbReference type="Proteomes" id="UP000784294">
    <property type="component" value="Unassembled WGS sequence"/>
</dbReference>
<evidence type="ECO:0000313" key="4">
    <source>
        <dbReference type="Proteomes" id="UP000784294"/>
    </source>
</evidence>
<dbReference type="AlphaFoldDB" id="A0A3S5BLU6"/>
<feature type="compositionally biased region" description="Basic and acidic residues" evidence="2">
    <location>
        <begin position="248"/>
        <end position="259"/>
    </location>
</feature>
<gene>
    <name evidence="3" type="ORF">PXEA_LOCUS1955</name>
</gene>
<protein>
    <submittedName>
        <fullName evidence="3">Uncharacterized protein</fullName>
    </submittedName>
</protein>
<accession>A0A3S5BLU6</accession>
<keyword evidence="1" id="KW-0175">Coiled coil</keyword>
<dbReference type="Gene3D" id="6.10.250.3110">
    <property type="match status" value="1"/>
</dbReference>
<evidence type="ECO:0000313" key="3">
    <source>
        <dbReference type="EMBL" id="VEL08515.1"/>
    </source>
</evidence>
<dbReference type="OrthoDB" id="6156698at2759"/>
<evidence type="ECO:0000256" key="1">
    <source>
        <dbReference type="SAM" id="Coils"/>
    </source>
</evidence>
<keyword evidence="4" id="KW-1185">Reference proteome</keyword>
<name>A0A3S5BLU6_9PLAT</name>
<organism evidence="3 4">
    <name type="scientific">Protopolystoma xenopodis</name>
    <dbReference type="NCBI Taxonomy" id="117903"/>
    <lineage>
        <taxon>Eukaryota</taxon>
        <taxon>Metazoa</taxon>
        <taxon>Spiralia</taxon>
        <taxon>Lophotrochozoa</taxon>
        <taxon>Platyhelminthes</taxon>
        <taxon>Monogenea</taxon>
        <taxon>Polyopisthocotylea</taxon>
        <taxon>Polystomatidea</taxon>
        <taxon>Polystomatidae</taxon>
        <taxon>Protopolystoma</taxon>
    </lineage>
</organism>
<reference evidence="3" key="1">
    <citation type="submission" date="2018-11" db="EMBL/GenBank/DDBJ databases">
        <authorList>
            <consortium name="Pathogen Informatics"/>
        </authorList>
    </citation>
    <scope>NUCLEOTIDE SEQUENCE</scope>
</reference>
<sequence length="259" mass="28558">MRFEQCLTVAGASDVVVDVGDAVCAFTCDGVVGSADMDDDNGGDNGDDTFAGVCADSGVGVCVGLCDDCRVGGGCGGVSVAFGFACYPKKIALPTTILSCSKNCEKGGLAEQLSGVTRCLKDHGVEKQEMERELSRVQKEHSLCKKNFEKAERERSRLNDNLARLQKERIDLEQTSRRLEEENMDLRRSIQKLESMQQEGPSHTALLLETSGRHRFDAEAELERQRISASQTEKTVQLRERAHRQRVKGLEEQVRINED</sequence>
<proteinExistence type="predicted"/>